<proteinExistence type="predicted"/>
<keyword evidence="1" id="KW-0812">Transmembrane</keyword>
<feature type="domain" description="CD-NTase-associated protein 15" evidence="2">
    <location>
        <begin position="77"/>
        <end position="198"/>
    </location>
</feature>
<accession>A0A510UP42</accession>
<reference evidence="3 4" key="1">
    <citation type="submission" date="2019-07" db="EMBL/GenBank/DDBJ databases">
        <title>Whole genome shotgun sequence of Aliivibrio fischeri NBRC 101058.</title>
        <authorList>
            <person name="Hosoyama A."/>
            <person name="Uohara A."/>
            <person name="Ohji S."/>
            <person name="Ichikawa N."/>
        </authorList>
    </citation>
    <scope>NUCLEOTIDE SEQUENCE [LARGE SCALE GENOMIC DNA]</scope>
    <source>
        <strain evidence="3 4">NBRC 101058</strain>
    </source>
</reference>
<dbReference type="Pfam" id="PF18153">
    <property type="entry name" value="Cap15_CD_rec"/>
    <property type="match status" value="1"/>
</dbReference>
<keyword evidence="1" id="KW-1133">Transmembrane helix</keyword>
<dbReference type="EMBL" id="BJTZ01000119">
    <property type="protein sequence ID" value="GEK16236.1"/>
    <property type="molecule type" value="Genomic_DNA"/>
</dbReference>
<comment type="caution">
    <text evidence="3">The sequence shown here is derived from an EMBL/GenBank/DDBJ whole genome shotgun (WGS) entry which is preliminary data.</text>
</comment>
<gene>
    <name evidence="3" type="ORF">AFI02nite_42720</name>
</gene>
<evidence type="ECO:0000313" key="3">
    <source>
        <dbReference type="EMBL" id="GEK16236.1"/>
    </source>
</evidence>
<feature type="transmembrane region" description="Helical" evidence="1">
    <location>
        <begin position="12"/>
        <end position="34"/>
    </location>
</feature>
<dbReference type="InterPro" id="IPR041208">
    <property type="entry name" value="Cap15"/>
</dbReference>
<dbReference type="AlphaFoldDB" id="A0A510UP42"/>
<dbReference type="Proteomes" id="UP000321787">
    <property type="component" value="Unassembled WGS sequence"/>
</dbReference>
<name>A0A510UP42_ALIFS</name>
<dbReference type="RefSeq" id="WP_146867035.1">
    <property type="nucleotide sequence ID" value="NZ_BJTZ01000119.1"/>
</dbReference>
<protein>
    <recommendedName>
        <fullName evidence="2">CD-NTase-associated protein 15 domain-containing protein</fullName>
    </recommendedName>
</protein>
<feature type="transmembrane region" description="Helical" evidence="1">
    <location>
        <begin position="40"/>
        <end position="59"/>
    </location>
</feature>
<evidence type="ECO:0000256" key="1">
    <source>
        <dbReference type="SAM" id="Phobius"/>
    </source>
</evidence>
<sequence length="200" mass="22699">MISLLPLTKMFSLFTVLSLIIVSGLSYLLSLAGIDTYSDLRLLGIIGFALEFLLIFLFTKGWRTFWKYIPALNQWIFPDLNGEWDANIEWTWKNGADIKTGTKKGCVVIKQSLLKFSVDLITDESESSTLVVKPYKEAESDQPAFYYMYKSESKEPDSEGSSEHKGAAVLKVPHGTLNTLSGNYFTNRSTYGRYTFERKI</sequence>
<evidence type="ECO:0000259" key="2">
    <source>
        <dbReference type="Pfam" id="PF18153"/>
    </source>
</evidence>
<organism evidence="3 4">
    <name type="scientific">Aliivibrio fischeri</name>
    <name type="common">Vibrio fischeri</name>
    <dbReference type="NCBI Taxonomy" id="668"/>
    <lineage>
        <taxon>Bacteria</taxon>
        <taxon>Pseudomonadati</taxon>
        <taxon>Pseudomonadota</taxon>
        <taxon>Gammaproteobacteria</taxon>
        <taxon>Vibrionales</taxon>
        <taxon>Vibrionaceae</taxon>
        <taxon>Aliivibrio</taxon>
    </lineage>
</organism>
<evidence type="ECO:0000313" key="4">
    <source>
        <dbReference type="Proteomes" id="UP000321787"/>
    </source>
</evidence>
<keyword evidence="1" id="KW-0472">Membrane</keyword>